<feature type="coiled-coil region" evidence="1">
    <location>
        <begin position="537"/>
        <end position="564"/>
    </location>
</feature>
<comment type="caution">
    <text evidence="2">The sequence shown here is derived from an EMBL/GenBank/DDBJ whole genome shotgun (WGS) entry which is preliminary data.</text>
</comment>
<dbReference type="EMBL" id="SUYC01000012">
    <property type="protein sequence ID" value="MBE6271461.1"/>
    <property type="molecule type" value="Genomic_DNA"/>
</dbReference>
<proteinExistence type="predicted"/>
<dbReference type="Pfam" id="PF13809">
    <property type="entry name" value="Tubulin_2"/>
    <property type="match status" value="1"/>
</dbReference>
<keyword evidence="1" id="KW-0175">Coiled coil</keyword>
<dbReference type="Gene3D" id="3.40.50.1440">
    <property type="entry name" value="Tubulin/FtsZ, GTPase domain"/>
    <property type="match status" value="1"/>
</dbReference>
<accession>A0A9D5P1Z0</accession>
<organism evidence="2 3">
    <name type="scientific">Xylanibacter ruminicola</name>
    <name type="common">Prevotella ruminicola</name>
    <dbReference type="NCBI Taxonomy" id="839"/>
    <lineage>
        <taxon>Bacteria</taxon>
        <taxon>Pseudomonadati</taxon>
        <taxon>Bacteroidota</taxon>
        <taxon>Bacteroidia</taxon>
        <taxon>Bacteroidales</taxon>
        <taxon>Prevotellaceae</taxon>
        <taxon>Xylanibacter</taxon>
    </lineage>
</organism>
<name>A0A9D5P1Z0_XYLRU</name>
<reference evidence="2" key="1">
    <citation type="submission" date="2019-04" db="EMBL/GenBank/DDBJ databases">
        <title>Evolution of Biomass-Degrading Anaerobic Consortia Revealed by Metagenomics.</title>
        <authorList>
            <person name="Peng X."/>
        </authorList>
    </citation>
    <scope>NUCLEOTIDE SEQUENCE</scope>
    <source>
        <strain evidence="2">SIG140</strain>
    </source>
</reference>
<dbReference type="InterPro" id="IPR036525">
    <property type="entry name" value="Tubulin/FtsZ_GTPase_sf"/>
</dbReference>
<dbReference type="SUPFAM" id="SSF52490">
    <property type="entry name" value="Tubulin nucleotide-binding domain-like"/>
    <property type="match status" value="1"/>
</dbReference>
<dbReference type="AlphaFoldDB" id="A0A9D5P1Z0"/>
<evidence type="ECO:0008006" key="4">
    <source>
        <dbReference type="Google" id="ProtNLM"/>
    </source>
</evidence>
<gene>
    <name evidence="2" type="ORF">E7101_11000</name>
</gene>
<evidence type="ECO:0000313" key="3">
    <source>
        <dbReference type="Proteomes" id="UP000806522"/>
    </source>
</evidence>
<protein>
    <recommendedName>
        <fullName evidence="4">Tubulin like</fullName>
    </recommendedName>
</protein>
<sequence length="916" mass="102918">MATKIKRCLYVGLGGTGMNALLHTKKMFVETYGEVPPMIGFLGIDTDGDAYKKELPSSHGPISLAPNEQTPIQVEDAQAAYITSRQHFGWVHPNNVFALTAMTKGAGQIRSNGRFALTCNFEALTNKVKDAVGRITAANIKTNPKYDADFVGDVEVHMVFSMSGGTGAGTFINMAYVIRQALGKCKVTGYAVLPDIFECMSQYGMDRVKPNTYGSIIDLDYFMHLNGTEGLQFDYVTSIQDVKSRPFSAFFFIDNRNKGGDSYSNVDQLAEMISLALVTSSGELSGSVDSVTDNVEKSIMNGDGMVGNKRAWVSGMGACEILFRGKDMCEINALKNAQRIIQRMISSCQDANMIVNNWIDSPEVNIRENGGAENDNVIDFLLPKNPKYPLDDIDDDQTAENSVKAFIEAVRPKDEEVQNKVLELKGRVLRELHNLLVKSLNQECGVGLANDVLDGLKSQVGLFLNEMNDEKDKLSEAQPRIENAIKVSCADLKEYSGHFFKSKGRLEDLRQGVREAGMALAINIRELKRRDGAITFFSALMQAINEEKLKINDIENKLKAVNTSFTNRITALQNNVSRNNAASFQIDLAKQAINTIGINDDEIQIVDFLGKLPYTEKFYEIDSKPTEEIENALLGYTRLLPTAKKWANTTIDDVMKKMDKENPEGLDRILRMALGKASPLLNINTRGEVGYRVAHFTYVGVPMNSTILSDNGRLECLAGGEKINFTRLGMNDRIIIYNQIGVVPAYFIGSLESYRQKYINSNIFSHFDYNLYNRMQKENFQLEPVKEDGSRDIELWVRGFVFGLIKNDNGKYYVKNKKTGKALLDYWVELATYRNDAFNAFVADIFTLRPQFKDYIVNWHKDHGQDAIKQLRADVKANYREKYSQLFMDNEELLSRGNEQIADLMEKELKFIETLE</sequence>
<dbReference type="InterPro" id="IPR025904">
    <property type="entry name" value="Tubulin-like"/>
</dbReference>
<evidence type="ECO:0000313" key="2">
    <source>
        <dbReference type="EMBL" id="MBE6271461.1"/>
    </source>
</evidence>
<dbReference type="Proteomes" id="UP000806522">
    <property type="component" value="Unassembled WGS sequence"/>
</dbReference>
<evidence type="ECO:0000256" key="1">
    <source>
        <dbReference type="SAM" id="Coils"/>
    </source>
</evidence>